<evidence type="ECO:0000313" key="1">
    <source>
        <dbReference type="EMBL" id="SEM92820.1"/>
    </source>
</evidence>
<gene>
    <name evidence="1" type="ORF">SAMN05444955_103213</name>
</gene>
<protein>
    <recommendedName>
        <fullName evidence="3">Ribbon-helix-helix protein, copG family</fullName>
    </recommendedName>
</protein>
<reference evidence="1 2" key="1">
    <citation type="submission" date="2016-10" db="EMBL/GenBank/DDBJ databases">
        <authorList>
            <person name="de Groot N.N."/>
        </authorList>
    </citation>
    <scope>NUCLEOTIDE SEQUENCE [LARGE SCALE GENOMIC DNA]</scope>
    <source>
        <strain evidence="1 2">DSM 46701</strain>
    </source>
</reference>
<evidence type="ECO:0000313" key="2">
    <source>
        <dbReference type="Proteomes" id="UP000199695"/>
    </source>
</evidence>
<evidence type="ECO:0008006" key="3">
    <source>
        <dbReference type="Google" id="ProtNLM"/>
    </source>
</evidence>
<keyword evidence="2" id="KW-1185">Reference proteome</keyword>
<dbReference type="OrthoDB" id="2988579at2"/>
<sequence>MSTKNNFNHSADELEFQHTAEEEEEYVMEQELENEQWEVLEEQNTVEFFPAQAVVSNPVNSTVLEPHNENKFNSESLGSSWESASAVRIDLEEDWEEDAWLERWRMNPEKYLVTALPPDLSQRLEEAAREKKMKRNEFVLKALEEACRQAELDKIRRRGLAEGEPAKLIKDPKTGKYRCFPADFFTDEELYGYEVIEGKYYQKNWEKTENGWVQVNKGYFEASGDQNAPYIQMVNNKPVGSWEVYPFEFFEHDWKWGIYDNKNVVIEVVGRKGEDGQILLDVFVDNELVDSVKTSREVHRIIMEHL</sequence>
<dbReference type="RefSeq" id="WP_089965807.1">
    <property type="nucleotide sequence ID" value="NZ_FOCQ01000003.1"/>
</dbReference>
<dbReference type="AlphaFoldDB" id="A0A1H8CCU1"/>
<dbReference type="EMBL" id="FOCQ01000003">
    <property type="protein sequence ID" value="SEM92820.1"/>
    <property type="molecule type" value="Genomic_DNA"/>
</dbReference>
<dbReference type="Proteomes" id="UP000199695">
    <property type="component" value="Unassembled WGS sequence"/>
</dbReference>
<name>A0A1H8CCU1_9BACL</name>
<organism evidence="1 2">
    <name type="scientific">Lihuaxuella thermophila</name>
    <dbReference type="NCBI Taxonomy" id="1173111"/>
    <lineage>
        <taxon>Bacteria</taxon>
        <taxon>Bacillati</taxon>
        <taxon>Bacillota</taxon>
        <taxon>Bacilli</taxon>
        <taxon>Bacillales</taxon>
        <taxon>Thermoactinomycetaceae</taxon>
        <taxon>Lihuaxuella</taxon>
    </lineage>
</organism>
<dbReference type="STRING" id="1173111.SAMN05444955_103213"/>
<dbReference type="CDD" id="cd21631">
    <property type="entry name" value="RHH_CopG_NikR-like"/>
    <property type="match status" value="1"/>
</dbReference>
<proteinExistence type="predicted"/>
<accession>A0A1H8CCU1</accession>